<evidence type="ECO:0000256" key="3">
    <source>
        <dbReference type="ARBA" id="ARBA00012438"/>
    </source>
</evidence>
<feature type="modified residue" description="4-aspartylphosphate" evidence="10">
    <location>
        <position position="652"/>
    </location>
</feature>
<dbReference type="InterPro" id="IPR035965">
    <property type="entry name" value="PAS-like_dom_sf"/>
</dbReference>
<evidence type="ECO:0000313" key="15">
    <source>
        <dbReference type="Proteomes" id="UP000220629"/>
    </source>
</evidence>
<dbReference type="Pfam" id="PF02518">
    <property type="entry name" value="HATPase_c"/>
    <property type="match status" value="2"/>
</dbReference>
<dbReference type="SUPFAM" id="SSF47384">
    <property type="entry name" value="Homodimeric domain of signal transducing histidine kinase"/>
    <property type="match status" value="2"/>
</dbReference>
<name>A0A0M2QCC8_BURGA</name>
<accession>A0A0M2QCC8</accession>
<dbReference type="SUPFAM" id="SSF55874">
    <property type="entry name" value="ATPase domain of HSP90 chaperone/DNA topoisomerase II/histidine kinase"/>
    <property type="match status" value="2"/>
</dbReference>
<organism evidence="14 15">
    <name type="scientific">Burkholderia gladioli</name>
    <name type="common">Pseudomonas marginata</name>
    <name type="synonym">Phytomonas marginata</name>
    <dbReference type="NCBI Taxonomy" id="28095"/>
    <lineage>
        <taxon>Bacteria</taxon>
        <taxon>Pseudomonadati</taxon>
        <taxon>Pseudomonadota</taxon>
        <taxon>Betaproteobacteria</taxon>
        <taxon>Burkholderiales</taxon>
        <taxon>Burkholderiaceae</taxon>
        <taxon>Burkholderia</taxon>
    </lineage>
</organism>
<dbReference type="CDD" id="cd00082">
    <property type="entry name" value="HisKA"/>
    <property type="match status" value="2"/>
</dbReference>
<dbReference type="InterPro" id="IPR011006">
    <property type="entry name" value="CheY-like_superfamily"/>
</dbReference>
<dbReference type="SMART" id="SM00388">
    <property type="entry name" value="HisKA"/>
    <property type="match status" value="2"/>
</dbReference>
<keyword evidence="6" id="KW-0547">Nucleotide-binding</keyword>
<dbReference type="NCBIfam" id="TIGR00229">
    <property type="entry name" value="sensory_box"/>
    <property type="match status" value="1"/>
</dbReference>
<dbReference type="FunFam" id="3.30.565.10:FF:000037">
    <property type="entry name" value="Hybrid sensor histidine kinase/response regulator"/>
    <property type="match status" value="1"/>
</dbReference>
<dbReference type="Pfam" id="PF00512">
    <property type="entry name" value="HisKA"/>
    <property type="match status" value="2"/>
</dbReference>
<dbReference type="PROSITE" id="PS50112">
    <property type="entry name" value="PAS"/>
    <property type="match status" value="1"/>
</dbReference>
<evidence type="ECO:0000256" key="4">
    <source>
        <dbReference type="ARBA" id="ARBA00022553"/>
    </source>
</evidence>
<dbReference type="SUPFAM" id="SSF55781">
    <property type="entry name" value="GAF domain-like"/>
    <property type="match status" value="1"/>
</dbReference>
<dbReference type="InterPro" id="IPR013656">
    <property type="entry name" value="PAS_4"/>
</dbReference>
<dbReference type="SMART" id="SM00448">
    <property type="entry name" value="REC"/>
    <property type="match status" value="2"/>
</dbReference>
<evidence type="ECO:0000259" key="11">
    <source>
        <dbReference type="PROSITE" id="PS50109"/>
    </source>
</evidence>
<keyword evidence="4 10" id="KW-0597">Phosphoprotein</keyword>
<comment type="catalytic activity">
    <reaction evidence="1">
        <text>ATP + protein L-histidine = ADP + protein N-phospho-L-histidine.</text>
        <dbReference type="EC" id="2.7.13.3"/>
    </reaction>
</comment>
<keyword evidence="7 14" id="KW-0418">Kinase</keyword>
<dbReference type="InterPro" id="IPR036097">
    <property type="entry name" value="HisK_dim/P_sf"/>
</dbReference>
<dbReference type="Gene3D" id="1.10.287.130">
    <property type="match status" value="2"/>
</dbReference>
<keyword evidence="9" id="KW-0902">Two-component regulatory system</keyword>
<dbReference type="InterPro" id="IPR036890">
    <property type="entry name" value="HATPase_C_sf"/>
</dbReference>
<dbReference type="InterPro" id="IPR003594">
    <property type="entry name" value="HATPase_dom"/>
</dbReference>
<feature type="domain" description="Response regulatory" evidence="12">
    <location>
        <begin position="604"/>
        <end position="719"/>
    </location>
</feature>
<sequence>MSRRVAEFDWARTPLGPSAQWPQNLRSALSLCLGSRFPILLFWGSEFRMLYNDAYVPFLGQAKHPEALGSPADICWREIWGRIGPMLEGVTRSGEATWSDDEQFFFERALPREEVYVTFTYGPIFSEDERRVDGIFVPCTETTEKIVSARRLDTLRQLGARSGETRELDDACRRIAAALSENRFDVSFAALYRAEAEPGGEGEPRFSLLASMGLEAAALEASAWPLASVQASGQPLVLELPEEGAVLPGGAWPEPSTLARVVPLRWSGDGRVDGAVVLGVSPRRPLDAAYLSFQELVAGNIETAIANALAYQQERRRAEALIELDRGKTAFFSNISHEFRTPLTLLLGPLEEACANPQVPEGVRAQLGIAHGNSRRLLRLVNALLDFAQIEAGRLRASFRPTDLAALTRDIASPFRSMIERAGLRLSVECEALGEPVHVDAELWEKVLSNLLSNAFKFTLQGAIEVRLRREGRHAVCEVADTGIGVAADALPRLFERFYRVAGNAGRSMEGTGIGLALARELVGLHGGTIEAASEVGRGTTFTIRLPFGTAHLPAESLAAEPARPARPLVEEALPWLPSGGGAAAPGRAEPGGDRRFASTFGARIVVADDNADMRDYLLALLGGAYRVEAVDDGLRALAAARREPPDLVLTDVMMPNLDGFALREALRAEAATREVPVIMLSARAGEQARIEAIDAGVDDYLVKPFSARELLARIGAVLERDAELRERRAVQERLRRRTAQIETLLDVAPIGVLLIDADGRFVEVNPAARRALGLRRDLLGRDFREVTRLIWRRAYADEIIGIFQRTLETGERFFTPERVETRLDTGRTEFYEWQVDRIGLPDGRHGLVCYFRDVSAQVQARQRMQHADRQKDEFLAMLAHELRNPLAPVRHCVELLAASPDDARVPGRVTPILMRQTGILGRLVEDLLEVSRITRGLVTLRREPVRLDSIVEQAVEAARPLFEARGHALTVHGDPALTVLGDPTRLVQCVLNLLNNAAKYTEPGGAIRIESVRREARAVIGVTDNGRGIPAELLPHVFNLFVQGERTPDRREGGLGIGLSIVAELVARHGGSVAADSAGPGLGARFEIALPLRAAEPGAVSGDAQVPALDDANALGDAPHAPHSRRVLVVDDNQDAANALAALLETDGHQVTVAYSAPEALVLAESLRPDAVLLDIGLPGMDGHEVARRMRASPRLRRAQLIAVTGYGQASDRENSMSAGFDAHLVKPVAVPLLQRMLRQAGARR</sequence>
<dbReference type="InterPro" id="IPR000014">
    <property type="entry name" value="PAS"/>
</dbReference>
<dbReference type="CDD" id="cd16922">
    <property type="entry name" value="HATPase_EvgS-ArcB-TorS-like"/>
    <property type="match status" value="1"/>
</dbReference>
<proteinExistence type="predicted"/>
<evidence type="ECO:0000256" key="9">
    <source>
        <dbReference type="ARBA" id="ARBA00023012"/>
    </source>
</evidence>
<feature type="domain" description="PAS" evidence="13">
    <location>
        <begin position="738"/>
        <end position="778"/>
    </location>
</feature>
<dbReference type="Gene3D" id="3.30.450.20">
    <property type="entry name" value="PAS domain"/>
    <property type="match status" value="2"/>
</dbReference>
<evidence type="ECO:0000313" key="14">
    <source>
        <dbReference type="EMBL" id="PEH43748.1"/>
    </source>
</evidence>
<dbReference type="GO" id="GO:0000155">
    <property type="term" value="F:phosphorelay sensor kinase activity"/>
    <property type="evidence" value="ECO:0007669"/>
    <property type="project" value="InterPro"/>
</dbReference>
<dbReference type="Gene3D" id="3.40.50.2300">
    <property type="match status" value="2"/>
</dbReference>
<dbReference type="Gene3D" id="3.30.565.10">
    <property type="entry name" value="Histidine kinase-like ATPase, C-terminal domain"/>
    <property type="match status" value="2"/>
</dbReference>
<evidence type="ECO:0000256" key="2">
    <source>
        <dbReference type="ARBA" id="ARBA00004429"/>
    </source>
</evidence>
<evidence type="ECO:0000256" key="10">
    <source>
        <dbReference type="PROSITE-ProRule" id="PRU00169"/>
    </source>
</evidence>
<evidence type="ECO:0000256" key="8">
    <source>
        <dbReference type="ARBA" id="ARBA00022840"/>
    </source>
</evidence>
<keyword evidence="8" id="KW-0067">ATP-binding</keyword>
<dbReference type="SUPFAM" id="SSF55785">
    <property type="entry name" value="PYP-like sensor domain (PAS domain)"/>
    <property type="match status" value="1"/>
</dbReference>
<dbReference type="GO" id="GO:0005524">
    <property type="term" value="F:ATP binding"/>
    <property type="evidence" value="ECO:0007669"/>
    <property type="project" value="UniProtKB-KW"/>
</dbReference>
<evidence type="ECO:0000256" key="6">
    <source>
        <dbReference type="ARBA" id="ARBA00022741"/>
    </source>
</evidence>
<evidence type="ECO:0000259" key="12">
    <source>
        <dbReference type="PROSITE" id="PS50110"/>
    </source>
</evidence>
<dbReference type="CDD" id="cd00075">
    <property type="entry name" value="HATPase"/>
    <property type="match status" value="1"/>
</dbReference>
<gene>
    <name evidence="14" type="ORF">CRM94_13020</name>
</gene>
<dbReference type="AlphaFoldDB" id="A0A0M2QCC8"/>
<feature type="domain" description="Histidine kinase" evidence="11">
    <location>
        <begin position="878"/>
        <end position="1095"/>
    </location>
</feature>
<feature type="domain" description="Histidine kinase" evidence="11">
    <location>
        <begin position="334"/>
        <end position="550"/>
    </location>
</feature>
<dbReference type="Pfam" id="PF00072">
    <property type="entry name" value="Response_reg"/>
    <property type="match status" value="2"/>
</dbReference>
<protein>
    <recommendedName>
        <fullName evidence="3">histidine kinase</fullName>
        <ecNumber evidence="3">2.7.13.3</ecNumber>
    </recommendedName>
</protein>
<dbReference type="GO" id="GO:0005886">
    <property type="term" value="C:plasma membrane"/>
    <property type="evidence" value="ECO:0007669"/>
    <property type="project" value="UniProtKB-SubCell"/>
</dbReference>
<dbReference type="InterPro" id="IPR029016">
    <property type="entry name" value="GAF-like_dom_sf"/>
</dbReference>
<dbReference type="Gene3D" id="3.30.450.40">
    <property type="match status" value="1"/>
</dbReference>
<dbReference type="Pfam" id="PF08448">
    <property type="entry name" value="PAS_4"/>
    <property type="match status" value="1"/>
</dbReference>
<feature type="domain" description="Response regulatory" evidence="12">
    <location>
        <begin position="1127"/>
        <end position="1243"/>
    </location>
</feature>
<dbReference type="Proteomes" id="UP000220629">
    <property type="component" value="Unassembled WGS sequence"/>
</dbReference>
<dbReference type="FunFam" id="3.30.565.10:FF:000006">
    <property type="entry name" value="Sensor histidine kinase WalK"/>
    <property type="match status" value="1"/>
</dbReference>
<evidence type="ECO:0000256" key="7">
    <source>
        <dbReference type="ARBA" id="ARBA00022777"/>
    </source>
</evidence>
<dbReference type="PANTHER" id="PTHR43547">
    <property type="entry name" value="TWO-COMPONENT HISTIDINE KINASE"/>
    <property type="match status" value="1"/>
</dbReference>
<dbReference type="InterPro" id="IPR004358">
    <property type="entry name" value="Sig_transdc_His_kin-like_C"/>
</dbReference>
<evidence type="ECO:0000256" key="5">
    <source>
        <dbReference type="ARBA" id="ARBA00022679"/>
    </source>
</evidence>
<dbReference type="SMART" id="SM00091">
    <property type="entry name" value="PAS"/>
    <property type="match status" value="1"/>
</dbReference>
<dbReference type="EC" id="2.7.13.3" evidence="3"/>
<dbReference type="InterPro" id="IPR005467">
    <property type="entry name" value="His_kinase_dom"/>
</dbReference>
<keyword evidence="5" id="KW-0808">Transferase</keyword>
<dbReference type="SMART" id="SM00387">
    <property type="entry name" value="HATPase_c"/>
    <property type="match status" value="2"/>
</dbReference>
<comment type="caution">
    <text evidence="14">The sequence shown here is derived from an EMBL/GenBank/DDBJ whole genome shotgun (WGS) entry which is preliminary data.</text>
</comment>
<evidence type="ECO:0000256" key="1">
    <source>
        <dbReference type="ARBA" id="ARBA00000085"/>
    </source>
</evidence>
<evidence type="ECO:0000259" key="13">
    <source>
        <dbReference type="PROSITE" id="PS50112"/>
    </source>
</evidence>
<dbReference type="CDD" id="cd17580">
    <property type="entry name" value="REC_2_DhkD-like"/>
    <property type="match status" value="1"/>
</dbReference>
<dbReference type="InterPro" id="IPR001789">
    <property type="entry name" value="Sig_transdc_resp-reg_receiver"/>
</dbReference>
<dbReference type="PANTHER" id="PTHR43547:SF2">
    <property type="entry name" value="HYBRID SIGNAL TRANSDUCTION HISTIDINE KINASE C"/>
    <property type="match status" value="1"/>
</dbReference>
<dbReference type="PROSITE" id="PS50109">
    <property type="entry name" value="HIS_KIN"/>
    <property type="match status" value="2"/>
</dbReference>
<dbReference type="EMBL" id="PDDY01000001">
    <property type="protein sequence ID" value="PEH43748.1"/>
    <property type="molecule type" value="Genomic_DNA"/>
</dbReference>
<dbReference type="InterPro" id="IPR003661">
    <property type="entry name" value="HisK_dim/P_dom"/>
</dbReference>
<comment type="subcellular location">
    <subcellularLocation>
        <location evidence="2">Cell inner membrane</location>
        <topology evidence="2">Multi-pass membrane protein</topology>
    </subcellularLocation>
</comment>
<dbReference type="CDD" id="cd00130">
    <property type="entry name" value="PAS"/>
    <property type="match status" value="1"/>
</dbReference>
<dbReference type="SUPFAM" id="SSF52172">
    <property type="entry name" value="CheY-like"/>
    <property type="match status" value="2"/>
</dbReference>
<dbReference type="PRINTS" id="PR00344">
    <property type="entry name" value="BCTRLSENSOR"/>
</dbReference>
<reference evidence="15" key="1">
    <citation type="submission" date="2017-09" db="EMBL/GenBank/DDBJ databases">
        <title>FDA dAtabase for Regulatory Grade micrObial Sequences (FDA-ARGOS): Supporting development and validation of Infectious Disease Dx tests.</title>
        <authorList>
            <person name="Minogue T."/>
            <person name="Wolcott M."/>
            <person name="Wasieloski L."/>
            <person name="Aguilar W."/>
            <person name="Moore D."/>
            <person name="Tallon L."/>
            <person name="Sadzewicz L."/>
            <person name="Ott S."/>
            <person name="Zhao X."/>
            <person name="Nagaraj S."/>
            <person name="Vavikolanu K."/>
            <person name="Aluvathingal J."/>
            <person name="Nadendla S."/>
            <person name="Sichtig H."/>
        </authorList>
    </citation>
    <scope>NUCLEOTIDE SEQUENCE [LARGE SCALE GENOMIC DNA]</scope>
    <source>
        <strain evidence="15">FDAARGOS_390</strain>
    </source>
</reference>
<dbReference type="PROSITE" id="PS50110">
    <property type="entry name" value="RESPONSE_REGULATORY"/>
    <property type="match status" value="2"/>
</dbReference>
<feature type="modified residue" description="4-aspartylphosphate" evidence="10">
    <location>
        <position position="1176"/>
    </location>
</feature>